<dbReference type="SUPFAM" id="SSF51905">
    <property type="entry name" value="FAD/NAD(P)-binding domain"/>
    <property type="match status" value="1"/>
</dbReference>
<evidence type="ECO:0000256" key="5">
    <source>
        <dbReference type="ARBA" id="ARBA00023002"/>
    </source>
</evidence>
<dbReference type="GO" id="GO:0006744">
    <property type="term" value="P:ubiquinone biosynthetic process"/>
    <property type="evidence" value="ECO:0007669"/>
    <property type="project" value="InterPro"/>
</dbReference>
<accession>A0A0P7YUD6</accession>
<reference evidence="9 10" key="1">
    <citation type="submission" date="2015-09" db="EMBL/GenBank/DDBJ databases">
        <title>Identification and resolution of microdiversity through metagenomic sequencing of parallel consortia.</title>
        <authorList>
            <person name="Nelson W.C."/>
            <person name="Romine M.F."/>
            <person name="Lindemann S.R."/>
        </authorList>
    </citation>
    <scope>NUCLEOTIDE SEQUENCE [LARGE SCALE GENOMIC DNA]</scope>
    <source>
        <strain evidence="9">Ana</strain>
    </source>
</reference>
<dbReference type="PRINTS" id="PR00420">
    <property type="entry name" value="RNGMNOXGNASE"/>
</dbReference>
<keyword evidence="4" id="KW-0274">FAD</keyword>
<evidence type="ECO:0000256" key="7">
    <source>
        <dbReference type="SAM" id="MobiDB-lite"/>
    </source>
</evidence>
<organism evidence="9 10">
    <name type="scientific">Phormidesmis priestleyi Ana</name>
    <dbReference type="NCBI Taxonomy" id="1666911"/>
    <lineage>
        <taxon>Bacteria</taxon>
        <taxon>Bacillati</taxon>
        <taxon>Cyanobacteriota</taxon>
        <taxon>Cyanophyceae</taxon>
        <taxon>Leptolyngbyales</taxon>
        <taxon>Leptolyngbyaceae</taxon>
        <taxon>Phormidesmis</taxon>
    </lineage>
</organism>
<evidence type="ECO:0000256" key="4">
    <source>
        <dbReference type="ARBA" id="ARBA00022827"/>
    </source>
</evidence>
<dbReference type="InterPro" id="IPR051205">
    <property type="entry name" value="UbiH/COQ6_monooxygenase"/>
</dbReference>
<dbReference type="Pfam" id="PF01494">
    <property type="entry name" value="FAD_binding_3"/>
    <property type="match status" value="1"/>
</dbReference>
<evidence type="ECO:0000313" key="9">
    <source>
        <dbReference type="EMBL" id="KPQ34206.1"/>
    </source>
</evidence>
<dbReference type="FunFam" id="3.50.50.60:FF:000021">
    <property type="entry name" value="Ubiquinone biosynthesis monooxygenase COQ6"/>
    <property type="match status" value="1"/>
</dbReference>
<dbReference type="PROSITE" id="PS01304">
    <property type="entry name" value="UBIH"/>
    <property type="match status" value="1"/>
</dbReference>
<proteinExistence type="inferred from homology"/>
<dbReference type="InterPro" id="IPR002938">
    <property type="entry name" value="FAD-bd"/>
</dbReference>
<dbReference type="InterPro" id="IPR010971">
    <property type="entry name" value="UbiH/COQ6"/>
</dbReference>
<evidence type="ECO:0000259" key="8">
    <source>
        <dbReference type="Pfam" id="PF01494"/>
    </source>
</evidence>
<dbReference type="EMBL" id="LJZR01000022">
    <property type="protein sequence ID" value="KPQ34206.1"/>
    <property type="molecule type" value="Genomic_DNA"/>
</dbReference>
<dbReference type="AlphaFoldDB" id="A0A0P7YUD6"/>
<comment type="similarity">
    <text evidence="2">Belongs to the UbiH/COQ6 family.</text>
</comment>
<dbReference type="STRING" id="1666911.HLUCCA11_15770"/>
<keyword evidence="5" id="KW-0560">Oxidoreductase</keyword>
<dbReference type="GO" id="GO:0016705">
    <property type="term" value="F:oxidoreductase activity, acting on paired donors, with incorporation or reduction of molecular oxygen"/>
    <property type="evidence" value="ECO:0007669"/>
    <property type="project" value="InterPro"/>
</dbReference>
<evidence type="ECO:0000256" key="3">
    <source>
        <dbReference type="ARBA" id="ARBA00022630"/>
    </source>
</evidence>
<feature type="domain" description="FAD-binding" evidence="8">
    <location>
        <begin position="36"/>
        <end position="353"/>
    </location>
</feature>
<comment type="cofactor">
    <cofactor evidence="1">
        <name>FAD</name>
        <dbReference type="ChEBI" id="CHEBI:57692"/>
    </cofactor>
</comment>
<dbReference type="Gene3D" id="3.50.50.60">
    <property type="entry name" value="FAD/NAD(P)-binding domain"/>
    <property type="match status" value="2"/>
</dbReference>
<dbReference type="NCBIfam" id="NF005612">
    <property type="entry name" value="PRK07364.1"/>
    <property type="match status" value="1"/>
</dbReference>
<evidence type="ECO:0000256" key="2">
    <source>
        <dbReference type="ARBA" id="ARBA00005349"/>
    </source>
</evidence>
<keyword evidence="3" id="KW-0285">Flavoprotein</keyword>
<name>A0A0P7YUD6_9CYAN</name>
<gene>
    <name evidence="9" type="primary">ubiH</name>
    <name evidence="9" type="ORF">HLUCCA11_15770</name>
</gene>
<dbReference type="Proteomes" id="UP000050465">
    <property type="component" value="Unassembled WGS sequence"/>
</dbReference>
<comment type="caution">
    <text evidence="9">The sequence shown here is derived from an EMBL/GenBank/DDBJ whole genome shotgun (WGS) entry which is preliminary data.</text>
</comment>
<protein>
    <submittedName>
        <fullName evidence="9">2-octaprenyl-6-methoxyphenol hydroxylase UbiH</fullName>
    </submittedName>
</protein>
<sequence>MLADLDSSLDSSARPLESPEALRSKNGSINAHLQTYDVVIVGGGIVGLTCACSLRNSGLQIAVIEAQTAEHAAGRQRAYAFSPVSASILKGLGLWERVGPQLTHFQRVKLSDADYPKAITFRPQDGRSDAVYYSAEHTVLMAALQEAVRAAKNVDYWCESQIVETESATALIVERQGQQYRFQTQLLIGADGARSWVRNLANIKTVGWKYWQSCITAVLKPERPHCNTAYEKFWPSGPFAILPLPNNHCQIVWTAPHEEAEALLNLPEAAFLQALQARYGSDMGALTLVNKPAMFPVQLMQSREYVRAGIALIGDAAHCCHPVGGQGLNMGIRDATALAEVLQQAASRGENIGSLIVLKRYQRWRRTENWFTLSLTDLLNRSFSNRFLPLLISRRAGIWILDSVGPLKRLILQLMTGFFGRLPLKAR</sequence>
<dbReference type="GO" id="GO:0071949">
    <property type="term" value="F:FAD binding"/>
    <property type="evidence" value="ECO:0007669"/>
    <property type="project" value="InterPro"/>
</dbReference>
<evidence type="ECO:0000313" key="10">
    <source>
        <dbReference type="Proteomes" id="UP000050465"/>
    </source>
</evidence>
<evidence type="ECO:0000256" key="6">
    <source>
        <dbReference type="ARBA" id="ARBA00023033"/>
    </source>
</evidence>
<keyword evidence="6" id="KW-0503">Monooxygenase</keyword>
<dbReference type="GO" id="GO:0004497">
    <property type="term" value="F:monooxygenase activity"/>
    <property type="evidence" value="ECO:0007669"/>
    <property type="project" value="UniProtKB-KW"/>
</dbReference>
<dbReference type="PATRIC" id="fig|1666911.3.peg.812"/>
<dbReference type="PANTHER" id="PTHR43876">
    <property type="entry name" value="UBIQUINONE BIOSYNTHESIS MONOOXYGENASE COQ6, MITOCHONDRIAL"/>
    <property type="match status" value="1"/>
</dbReference>
<evidence type="ECO:0000256" key="1">
    <source>
        <dbReference type="ARBA" id="ARBA00001974"/>
    </source>
</evidence>
<dbReference type="InterPro" id="IPR036188">
    <property type="entry name" value="FAD/NAD-bd_sf"/>
</dbReference>
<dbReference type="GO" id="GO:0110142">
    <property type="term" value="C:ubiquinone biosynthesis complex"/>
    <property type="evidence" value="ECO:0007669"/>
    <property type="project" value="UniProtKB-ARBA"/>
</dbReference>
<dbReference type="PANTHER" id="PTHR43876:SF7">
    <property type="entry name" value="UBIQUINONE BIOSYNTHESIS MONOOXYGENASE COQ6, MITOCHONDRIAL"/>
    <property type="match status" value="1"/>
</dbReference>
<dbReference type="InterPro" id="IPR018168">
    <property type="entry name" value="Ubi_Hdrlase_CS"/>
</dbReference>
<feature type="region of interest" description="Disordered" evidence="7">
    <location>
        <begin position="1"/>
        <end position="21"/>
    </location>
</feature>
<dbReference type="NCBIfam" id="TIGR01988">
    <property type="entry name" value="Ubi-OHases"/>
    <property type="match status" value="1"/>
</dbReference>
<feature type="compositionally biased region" description="Low complexity" evidence="7">
    <location>
        <begin position="1"/>
        <end position="13"/>
    </location>
</feature>